<feature type="region of interest" description="Disordered" evidence="3">
    <location>
        <begin position="1"/>
        <end position="38"/>
    </location>
</feature>
<comment type="subcellular location">
    <subcellularLocation>
        <location evidence="1">Membrane</location>
    </subcellularLocation>
</comment>
<evidence type="ECO:0000313" key="5">
    <source>
        <dbReference type="EMBL" id="ORV63371.1"/>
    </source>
</evidence>
<dbReference type="PANTHER" id="PTHR37042">
    <property type="entry name" value="OUTER MEMBRANE PROTEIN RV1973"/>
    <property type="match status" value="1"/>
</dbReference>
<reference evidence="5 6" key="1">
    <citation type="submission" date="2016-01" db="EMBL/GenBank/DDBJ databases">
        <title>The new phylogeny of the genus Mycobacterium.</title>
        <authorList>
            <person name="Tarcisio F."/>
            <person name="Conor M."/>
            <person name="Antonella G."/>
            <person name="Elisabetta G."/>
            <person name="Giulia F.S."/>
            <person name="Sara T."/>
            <person name="Anna F."/>
            <person name="Clotilde B."/>
            <person name="Roberto B."/>
            <person name="Veronica D.S."/>
            <person name="Fabio R."/>
            <person name="Monica P."/>
            <person name="Olivier J."/>
            <person name="Enrico T."/>
            <person name="Nicola S."/>
        </authorList>
    </citation>
    <scope>NUCLEOTIDE SEQUENCE [LARGE SCALE GENOMIC DNA]</scope>
    <source>
        <strain evidence="5 6">DSM 45731</strain>
    </source>
</reference>
<dbReference type="OrthoDB" id="5196392at2"/>
<dbReference type="EMBL" id="LQOW01000006">
    <property type="protein sequence ID" value="ORV63371.1"/>
    <property type="molecule type" value="Genomic_DNA"/>
</dbReference>
<dbReference type="Proteomes" id="UP000194000">
    <property type="component" value="Unassembled WGS sequence"/>
</dbReference>
<dbReference type="PANTHER" id="PTHR37042:SF4">
    <property type="entry name" value="OUTER MEMBRANE PROTEIN RV1973"/>
    <property type="match status" value="1"/>
</dbReference>
<comment type="caution">
    <text evidence="5">The sequence shown here is derived from an EMBL/GenBank/DDBJ whole genome shotgun (WGS) entry which is preliminary data.</text>
</comment>
<name>A0A1X1V2Y6_9MYCO</name>
<keyword evidence="4" id="KW-0812">Transmembrane</keyword>
<organism evidence="5 6">
    <name type="scientific">Mycobacterium fragae</name>
    <dbReference type="NCBI Taxonomy" id="1260918"/>
    <lineage>
        <taxon>Bacteria</taxon>
        <taxon>Bacillati</taxon>
        <taxon>Actinomycetota</taxon>
        <taxon>Actinomycetes</taxon>
        <taxon>Mycobacteriales</taxon>
        <taxon>Mycobacteriaceae</taxon>
        <taxon>Mycobacterium</taxon>
    </lineage>
</organism>
<proteinExistence type="predicted"/>
<evidence type="ECO:0000313" key="6">
    <source>
        <dbReference type="Proteomes" id="UP000194000"/>
    </source>
</evidence>
<sequence length="210" mass="22881">MTSEQESPREDPESAVEDPESPTEHTEDPPPADARPTRMVAIRRLTDRGLANRRPILVAASVIAAVGLAVGLFFFLYRPDRQVDDAAAQQAIRAASDGAVASLSYSPDSMARDFATAKSHLTGAFLDYYNKFTQQYVTPMVQQKHIMQKAAVVRAAVSELHPDSAVVLVFLNETTSSKEKPQPLATPSSVRITLTKVNGSWLISKLDPFG</sequence>
<feature type="compositionally biased region" description="Basic and acidic residues" evidence="3">
    <location>
        <begin position="1"/>
        <end position="12"/>
    </location>
</feature>
<dbReference type="AlphaFoldDB" id="A0A1X1V2Y6"/>
<evidence type="ECO:0000256" key="1">
    <source>
        <dbReference type="ARBA" id="ARBA00004370"/>
    </source>
</evidence>
<dbReference type="STRING" id="1260918.AWC06_08460"/>
<dbReference type="GO" id="GO:0016020">
    <property type="term" value="C:membrane"/>
    <property type="evidence" value="ECO:0007669"/>
    <property type="project" value="UniProtKB-SubCell"/>
</dbReference>
<evidence type="ECO:0008006" key="7">
    <source>
        <dbReference type="Google" id="ProtNLM"/>
    </source>
</evidence>
<keyword evidence="2 4" id="KW-0472">Membrane</keyword>
<protein>
    <recommendedName>
        <fullName evidence="7">Twin-arginine translocation pathway signal</fullName>
    </recommendedName>
</protein>
<keyword evidence="4" id="KW-1133">Transmembrane helix</keyword>
<gene>
    <name evidence="5" type="ORF">AWC06_08460</name>
</gene>
<dbReference type="RefSeq" id="WP_085194680.1">
    <property type="nucleotide sequence ID" value="NZ_JACKVI010000009.1"/>
</dbReference>
<feature type="transmembrane region" description="Helical" evidence="4">
    <location>
        <begin position="56"/>
        <end position="77"/>
    </location>
</feature>
<evidence type="ECO:0000256" key="3">
    <source>
        <dbReference type="SAM" id="MobiDB-lite"/>
    </source>
</evidence>
<accession>A0A1X1V2Y6</accession>
<evidence type="ECO:0000256" key="4">
    <source>
        <dbReference type="SAM" id="Phobius"/>
    </source>
</evidence>
<keyword evidence="6" id="KW-1185">Reference proteome</keyword>
<evidence type="ECO:0000256" key="2">
    <source>
        <dbReference type="ARBA" id="ARBA00023136"/>
    </source>
</evidence>